<gene>
    <name evidence="5" type="ORF">ACFO4O_18015</name>
</gene>
<dbReference type="CDD" id="cd00088">
    <property type="entry name" value="HPT"/>
    <property type="match status" value="1"/>
</dbReference>
<evidence type="ECO:0000259" key="4">
    <source>
        <dbReference type="PROSITE" id="PS51832"/>
    </source>
</evidence>
<dbReference type="InterPro" id="IPR036641">
    <property type="entry name" value="HPT_dom_sf"/>
</dbReference>
<dbReference type="Pfam" id="PF01627">
    <property type="entry name" value="Hpt"/>
    <property type="match status" value="1"/>
</dbReference>
<dbReference type="PANTHER" id="PTHR43155">
    <property type="entry name" value="CYCLIC DI-GMP PHOSPHODIESTERASE PA4108-RELATED"/>
    <property type="match status" value="1"/>
</dbReference>
<dbReference type="CDD" id="cd00077">
    <property type="entry name" value="HDc"/>
    <property type="match status" value="1"/>
</dbReference>
<feature type="modified residue" description="Phosphohistidine" evidence="2">
    <location>
        <position position="53"/>
    </location>
</feature>
<dbReference type="SUPFAM" id="SSF47226">
    <property type="entry name" value="Histidine-containing phosphotransfer domain, HPT domain"/>
    <property type="match status" value="1"/>
</dbReference>
<sequence length="371" mass="42032">MALFIPEELESDILHDLSEEIQELYEASEQTLIELELTPNDNELQRSLFRSVHTIKGDLGLVGFMPMIEVLQYLEDILDLLRKGEATYTSVLSDLVLKLMDRVTRFVSDCINDGRANYDKEALDATIDVIKLINAENSTQHEQLLQRAINCLTNQQDNVDSAPRIELAKTGIPKDLSPDKMADLLFFRELMRPIEKRTGYKEGRGDRLAILAFYINSLSDEPLPEEQLAVACYVHDFGMAFMPNHVVMKGEELTKLESNLLRSHVYKSTRLIEHLNTWDEARKIIMQHHENVDGSGYPLGITGDQMCAGAKLLAILDRYDNLTNTPQADGKCLTSKEAIIALNQQHKGQLSGNWLRLFNQGMTQLLKQESA</sequence>
<keyword evidence="1" id="KW-0902">Two-component regulatory system</keyword>
<dbReference type="RefSeq" id="WP_382411087.1">
    <property type="nucleotide sequence ID" value="NZ_JBHSGU010000029.1"/>
</dbReference>
<dbReference type="Gene3D" id="1.10.3210.10">
    <property type="entry name" value="Hypothetical protein af1432"/>
    <property type="match status" value="1"/>
</dbReference>
<reference evidence="6" key="1">
    <citation type="journal article" date="2019" name="Int. J. Syst. Evol. Microbiol.">
        <title>The Global Catalogue of Microorganisms (GCM) 10K type strain sequencing project: providing services to taxonomists for standard genome sequencing and annotation.</title>
        <authorList>
            <consortium name="The Broad Institute Genomics Platform"/>
            <consortium name="The Broad Institute Genome Sequencing Center for Infectious Disease"/>
            <person name="Wu L."/>
            <person name="Ma J."/>
        </authorList>
    </citation>
    <scope>NUCLEOTIDE SEQUENCE [LARGE SCALE GENOMIC DNA]</scope>
    <source>
        <strain evidence="6">KACC 12507</strain>
    </source>
</reference>
<dbReference type="InterPro" id="IPR008207">
    <property type="entry name" value="Sig_transdc_His_kin_Hpt_dom"/>
</dbReference>
<organism evidence="5 6">
    <name type="scientific">Glaciecola siphonariae</name>
    <dbReference type="NCBI Taxonomy" id="521012"/>
    <lineage>
        <taxon>Bacteria</taxon>
        <taxon>Pseudomonadati</taxon>
        <taxon>Pseudomonadota</taxon>
        <taxon>Gammaproteobacteria</taxon>
        <taxon>Alteromonadales</taxon>
        <taxon>Alteromonadaceae</taxon>
        <taxon>Glaciecola</taxon>
    </lineage>
</organism>
<proteinExistence type="predicted"/>
<evidence type="ECO:0000313" key="5">
    <source>
        <dbReference type="EMBL" id="MFC4702046.1"/>
    </source>
</evidence>
<evidence type="ECO:0000313" key="6">
    <source>
        <dbReference type="Proteomes" id="UP001595897"/>
    </source>
</evidence>
<evidence type="ECO:0000256" key="2">
    <source>
        <dbReference type="PROSITE-ProRule" id="PRU00110"/>
    </source>
</evidence>
<name>A0ABV9M1P2_9ALTE</name>
<evidence type="ECO:0000256" key="1">
    <source>
        <dbReference type="ARBA" id="ARBA00023012"/>
    </source>
</evidence>
<keyword evidence="6" id="KW-1185">Reference proteome</keyword>
<dbReference type="Pfam" id="PF13487">
    <property type="entry name" value="HD_5"/>
    <property type="match status" value="1"/>
</dbReference>
<dbReference type="PANTHER" id="PTHR43155:SF2">
    <property type="entry name" value="CYCLIC DI-GMP PHOSPHODIESTERASE PA4108"/>
    <property type="match status" value="1"/>
</dbReference>
<dbReference type="Proteomes" id="UP001595897">
    <property type="component" value="Unassembled WGS sequence"/>
</dbReference>
<dbReference type="SMART" id="SM00073">
    <property type="entry name" value="HPT"/>
    <property type="match status" value="1"/>
</dbReference>
<comment type="caution">
    <text evidence="5">The sequence shown here is derived from an EMBL/GenBank/DDBJ whole genome shotgun (WGS) entry which is preliminary data.</text>
</comment>
<dbReference type="Gene3D" id="1.20.120.160">
    <property type="entry name" value="HPT domain"/>
    <property type="match status" value="1"/>
</dbReference>
<feature type="domain" description="HD-GYP" evidence="4">
    <location>
        <begin position="176"/>
        <end position="371"/>
    </location>
</feature>
<dbReference type="InterPro" id="IPR037522">
    <property type="entry name" value="HD_GYP_dom"/>
</dbReference>
<evidence type="ECO:0000259" key="3">
    <source>
        <dbReference type="PROSITE" id="PS50894"/>
    </source>
</evidence>
<dbReference type="EMBL" id="JBHSGU010000029">
    <property type="protein sequence ID" value="MFC4702046.1"/>
    <property type="molecule type" value="Genomic_DNA"/>
</dbReference>
<feature type="domain" description="HPt" evidence="3">
    <location>
        <begin position="6"/>
        <end position="114"/>
    </location>
</feature>
<dbReference type="PROSITE" id="PS51832">
    <property type="entry name" value="HD_GYP"/>
    <property type="match status" value="1"/>
</dbReference>
<dbReference type="SUPFAM" id="SSF109604">
    <property type="entry name" value="HD-domain/PDEase-like"/>
    <property type="match status" value="1"/>
</dbReference>
<dbReference type="PROSITE" id="PS50894">
    <property type="entry name" value="HPT"/>
    <property type="match status" value="1"/>
</dbReference>
<dbReference type="InterPro" id="IPR003607">
    <property type="entry name" value="HD/PDEase_dom"/>
</dbReference>
<keyword evidence="2" id="KW-0597">Phosphoprotein</keyword>
<accession>A0ABV9M1P2</accession>
<protein>
    <submittedName>
        <fullName evidence="5">HD domain-containing phosphohydrolase</fullName>
    </submittedName>
</protein>